<accession>A0AAD3Y0D8</accession>
<proteinExistence type="predicted"/>
<dbReference type="EMBL" id="BSYO01000025">
    <property type="protein sequence ID" value="GMH22920.1"/>
    <property type="molecule type" value="Genomic_DNA"/>
</dbReference>
<evidence type="ECO:0000313" key="3">
    <source>
        <dbReference type="Proteomes" id="UP001279734"/>
    </source>
</evidence>
<comment type="caution">
    <text evidence="2">The sequence shown here is derived from an EMBL/GenBank/DDBJ whole genome shotgun (WGS) entry which is preliminary data.</text>
</comment>
<sequence length="568" mass="61959">MREHYTSSVPTAGPQTNPHENHNNRHPKTKIANFNNTTSQRNQHSKTPGTQHHSAPASKQENRHPRPGRRGMQMSNIHRPDGNNLREQLSPSSPDEAFLANARDADPLGIRSRAGTKVYSPSAPSGGRVGSVVRGNSVVDGPERLLNDDDPPANANVVKPSDLSLSWSRVVQGYDPPPVLDLKFFPPDSVDGKVVTITPPSDVVEQIEPGASLTEKIRLKSGISEGAVLDLCTEVTIEYQWKLVRCSTYRKVGHSFCQPKRVYKATGRVLPNASDFPGHSTKIPSSPKEVVKANSATMTTSNSFEILSEEDDLSRLGKSATQLGLISEEEGLVGPELQDACGARLELASPGPSHYNASIEESGNNKDSSAPQLSQGCHDFSGCNVDVHNDLELPSLCVNDDNCLTLPPDNRICKEDLPMNSASIESFRVCQCSNEPEGGPPGRSTRSHKSKRPAVRSSSSKQLLMQVFMLLLIEELLSCVLLMLVPVEDQAELKGAFLLLIMEWLLDYFGALAVYWLPPDEVLLILGGWILMLLHPRCRWLPCGQYGVSDGARFRVATSFALGESPAE</sequence>
<reference evidence="2" key="1">
    <citation type="submission" date="2023-05" db="EMBL/GenBank/DDBJ databases">
        <title>Nepenthes gracilis genome sequencing.</title>
        <authorList>
            <person name="Fukushima K."/>
        </authorList>
    </citation>
    <scope>NUCLEOTIDE SEQUENCE</scope>
    <source>
        <strain evidence="2">SING2019-196</strain>
    </source>
</reference>
<dbReference type="AlphaFoldDB" id="A0AAD3Y0D8"/>
<feature type="compositionally biased region" description="Basic residues" evidence="1">
    <location>
        <begin position="445"/>
        <end position="454"/>
    </location>
</feature>
<evidence type="ECO:0000313" key="2">
    <source>
        <dbReference type="EMBL" id="GMH22920.1"/>
    </source>
</evidence>
<dbReference type="Proteomes" id="UP001279734">
    <property type="component" value="Unassembled WGS sequence"/>
</dbReference>
<name>A0AAD3Y0D8_NEPGR</name>
<feature type="region of interest" description="Disordered" evidence="1">
    <location>
        <begin position="352"/>
        <end position="373"/>
    </location>
</feature>
<gene>
    <name evidence="2" type="ORF">Nepgr_024763</name>
</gene>
<keyword evidence="3" id="KW-1185">Reference proteome</keyword>
<feature type="compositionally biased region" description="Polar residues" evidence="1">
    <location>
        <begin position="1"/>
        <end position="18"/>
    </location>
</feature>
<feature type="compositionally biased region" description="Polar residues" evidence="1">
    <location>
        <begin position="355"/>
        <end position="373"/>
    </location>
</feature>
<evidence type="ECO:0000256" key="1">
    <source>
        <dbReference type="SAM" id="MobiDB-lite"/>
    </source>
</evidence>
<feature type="compositionally biased region" description="Polar residues" evidence="1">
    <location>
        <begin position="32"/>
        <end position="59"/>
    </location>
</feature>
<feature type="region of interest" description="Disordered" evidence="1">
    <location>
        <begin position="434"/>
        <end position="457"/>
    </location>
</feature>
<protein>
    <submittedName>
        <fullName evidence="2">Uncharacterized protein</fullName>
    </submittedName>
</protein>
<feature type="region of interest" description="Disordered" evidence="1">
    <location>
        <begin position="1"/>
        <end position="93"/>
    </location>
</feature>
<organism evidence="2 3">
    <name type="scientific">Nepenthes gracilis</name>
    <name type="common">Slender pitcher plant</name>
    <dbReference type="NCBI Taxonomy" id="150966"/>
    <lineage>
        <taxon>Eukaryota</taxon>
        <taxon>Viridiplantae</taxon>
        <taxon>Streptophyta</taxon>
        <taxon>Embryophyta</taxon>
        <taxon>Tracheophyta</taxon>
        <taxon>Spermatophyta</taxon>
        <taxon>Magnoliopsida</taxon>
        <taxon>eudicotyledons</taxon>
        <taxon>Gunneridae</taxon>
        <taxon>Pentapetalae</taxon>
        <taxon>Caryophyllales</taxon>
        <taxon>Nepenthaceae</taxon>
        <taxon>Nepenthes</taxon>
    </lineage>
</organism>